<accession>A0A0E2BL09</accession>
<feature type="transmembrane region" description="Helical" evidence="1">
    <location>
        <begin position="39"/>
        <end position="61"/>
    </location>
</feature>
<keyword evidence="1" id="KW-0472">Membrane</keyword>
<keyword evidence="3" id="KW-1185">Reference proteome</keyword>
<keyword evidence="1" id="KW-0812">Transmembrane</keyword>
<keyword evidence="1" id="KW-1133">Transmembrane helix</keyword>
<reference evidence="2" key="1">
    <citation type="submission" date="2012-10" db="EMBL/GenBank/DDBJ databases">
        <authorList>
            <person name="Harkins D.M."/>
            <person name="Durkin A.S."/>
            <person name="Brinkac L.M."/>
            <person name="Haft D.H."/>
            <person name="Selengut J.D."/>
            <person name="Sanka R."/>
            <person name="DePew J."/>
            <person name="Purushe J."/>
            <person name="Matthias M.A."/>
            <person name="Vinetz J.M."/>
            <person name="Sutton G.G."/>
            <person name="Nierman W.C."/>
            <person name="Fouts D.E."/>
        </authorList>
    </citation>
    <scope>NUCLEOTIDE SEQUENCE [LARGE SCALE GENOMIC DNA]</scope>
    <source>
        <strain evidence="2">MOR084</strain>
    </source>
</reference>
<sequence>MVQKKQNKIKQQPRPAEFLFGILFSPSVEHYENRIQIVLAFKVLLPILILFTIFGFSSAWINAGAIQEITARNLSTLSPSPGSKVWQSYQMWIPWREIITPVYWLIGLGFLAFLRWICGRIIRIKNRFSITFSLTAMSFIPFILLAFLQGFALNIYAPRELNLTFAKFLLVLYGISLLWEGISFVFSFSSIHKTTRLKASGVLLFSYLFCIFLIFSFGIVFGKLVAS</sequence>
<protein>
    <recommendedName>
        <fullName evidence="4">Yip1 domain-containing protein</fullName>
    </recommendedName>
</protein>
<organism evidence="2 3">
    <name type="scientific">Leptospira santarosai str. MOR084</name>
    <dbReference type="NCBI Taxonomy" id="1049984"/>
    <lineage>
        <taxon>Bacteria</taxon>
        <taxon>Pseudomonadati</taxon>
        <taxon>Spirochaetota</taxon>
        <taxon>Spirochaetia</taxon>
        <taxon>Leptospirales</taxon>
        <taxon>Leptospiraceae</taxon>
        <taxon>Leptospira</taxon>
    </lineage>
</organism>
<evidence type="ECO:0000313" key="3">
    <source>
        <dbReference type="Proteomes" id="UP000006329"/>
    </source>
</evidence>
<dbReference type="AlphaFoldDB" id="A0A0E2BL09"/>
<feature type="transmembrane region" description="Helical" evidence="1">
    <location>
        <begin position="98"/>
        <end position="118"/>
    </location>
</feature>
<dbReference type="RefSeq" id="WP_004472425.1">
    <property type="nucleotide sequence ID" value="NZ_AHON02000001.1"/>
</dbReference>
<dbReference type="EMBL" id="AHON02000001">
    <property type="protein sequence ID" value="EKO35870.1"/>
    <property type="molecule type" value="Genomic_DNA"/>
</dbReference>
<gene>
    <name evidence="2" type="ORF">LEP1GSC179_0230</name>
</gene>
<name>A0A0E2BL09_9LEPT</name>
<comment type="caution">
    <text evidence="2">The sequence shown here is derived from an EMBL/GenBank/DDBJ whole genome shotgun (WGS) entry which is preliminary data.</text>
</comment>
<evidence type="ECO:0000256" key="1">
    <source>
        <dbReference type="SAM" id="Phobius"/>
    </source>
</evidence>
<evidence type="ECO:0008006" key="4">
    <source>
        <dbReference type="Google" id="ProtNLM"/>
    </source>
</evidence>
<feature type="transmembrane region" description="Helical" evidence="1">
    <location>
        <begin position="130"/>
        <end position="156"/>
    </location>
</feature>
<feature type="transmembrane region" description="Helical" evidence="1">
    <location>
        <begin position="168"/>
        <end position="189"/>
    </location>
</feature>
<proteinExistence type="predicted"/>
<feature type="transmembrane region" description="Helical" evidence="1">
    <location>
        <begin position="201"/>
        <end position="221"/>
    </location>
</feature>
<evidence type="ECO:0000313" key="2">
    <source>
        <dbReference type="EMBL" id="EKO35870.1"/>
    </source>
</evidence>
<dbReference type="Proteomes" id="UP000006329">
    <property type="component" value="Unassembled WGS sequence"/>
</dbReference>